<dbReference type="Proteomes" id="UP001331761">
    <property type="component" value="Unassembled WGS sequence"/>
</dbReference>
<evidence type="ECO:0000313" key="4">
    <source>
        <dbReference type="EMBL" id="KAK5977153.1"/>
    </source>
</evidence>
<feature type="compositionally biased region" description="Polar residues" evidence="1">
    <location>
        <begin position="59"/>
        <end position="82"/>
    </location>
</feature>
<dbReference type="AlphaFoldDB" id="A0AAN8G5C6"/>
<evidence type="ECO:0000313" key="2">
    <source>
        <dbReference type="EMBL" id="KAK5965134.1"/>
    </source>
</evidence>
<organism evidence="4 6">
    <name type="scientific">Trichostrongylus colubriformis</name>
    <name type="common">Black scour worm</name>
    <dbReference type="NCBI Taxonomy" id="6319"/>
    <lineage>
        <taxon>Eukaryota</taxon>
        <taxon>Metazoa</taxon>
        <taxon>Ecdysozoa</taxon>
        <taxon>Nematoda</taxon>
        <taxon>Chromadorea</taxon>
        <taxon>Rhabditida</taxon>
        <taxon>Rhabditina</taxon>
        <taxon>Rhabditomorpha</taxon>
        <taxon>Strongyloidea</taxon>
        <taxon>Trichostrongylidae</taxon>
        <taxon>Trichostrongylus</taxon>
    </lineage>
</organism>
<dbReference type="EMBL" id="WIXE01004744">
    <property type="protein sequence ID" value="KAK5982774.1"/>
    <property type="molecule type" value="Genomic_DNA"/>
</dbReference>
<feature type="region of interest" description="Disordered" evidence="1">
    <location>
        <begin position="1"/>
        <end position="126"/>
    </location>
</feature>
<gene>
    <name evidence="2" type="ORF">GCK32_015537</name>
    <name evidence="3" type="ORF">GCK32_015575</name>
    <name evidence="5" type="ORF">GCK32_018538</name>
    <name evidence="4" type="ORF">GCK32_018775</name>
</gene>
<protein>
    <submittedName>
        <fullName evidence="4">Uncharacterized protein</fullName>
    </submittedName>
</protein>
<evidence type="ECO:0000256" key="1">
    <source>
        <dbReference type="SAM" id="MobiDB-lite"/>
    </source>
</evidence>
<keyword evidence="6" id="KW-1185">Reference proteome</keyword>
<proteinExistence type="predicted"/>
<dbReference type="EMBL" id="WIXE01024966">
    <property type="protein sequence ID" value="KAK5965134.1"/>
    <property type="molecule type" value="Genomic_DNA"/>
</dbReference>
<evidence type="ECO:0000313" key="5">
    <source>
        <dbReference type="EMBL" id="KAK5982774.1"/>
    </source>
</evidence>
<name>A0AAN8G5C6_TRICO</name>
<comment type="caution">
    <text evidence="4">The sequence shown here is derived from an EMBL/GenBank/DDBJ whole genome shotgun (WGS) entry which is preliminary data.</text>
</comment>
<evidence type="ECO:0000313" key="6">
    <source>
        <dbReference type="Proteomes" id="UP001331761"/>
    </source>
</evidence>
<evidence type="ECO:0000313" key="3">
    <source>
        <dbReference type="EMBL" id="KAK5968323.1"/>
    </source>
</evidence>
<accession>A0AAN8G5C6</accession>
<reference evidence="4 6" key="1">
    <citation type="submission" date="2019-10" db="EMBL/GenBank/DDBJ databases">
        <title>Assembly and Annotation for the nematode Trichostrongylus colubriformis.</title>
        <authorList>
            <person name="Martin J."/>
        </authorList>
    </citation>
    <scope>NUCLEOTIDE SEQUENCE [LARGE SCALE GENOMIC DNA]</scope>
    <source>
        <strain evidence="4">G859</strain>
        <tissue evidence="4">Whole worm</tissue>
    </source>
</reference>
<sequence>MSSTGRRTPSRRLGSRQSSAPSARSEAPSTGTSTPDLRSLPPSEAPVGSEAMSPVASARSATSSLRYGSELGMSSQGSTAMSSRRGHARADLGTAPSHHRTVRIEGLDDDLADDNSQPRMYIWGTR</sequence>
<dbReference type="EMBL" id="WIXE01021506">
    <property type="protein sequence ID" value="KAK5968323.1"/>
    <property type="molecule type" value="Genomic_DNA"/>
</dbReference>
<dbReference type="EMBL" id="WIXE01010950">
    <property type="protein sequence ID" value="KAK5977153.1"/>
    <property type="molecule type" value="Genomic_DNA"/>
</dbReference>
<feature type="non-terminal residue" evidence="4">
    <location>
        <position position="126"/>
    </location>
</feature>
<feature type="compositionally biased region" description="Low complexity" evidence="1">
    <location>
        <begin position="15"/>
        <end position="29"/>
    </location>
</feature>